<dbReference type="AlphaFoldDB" id="A0A8B0STN9"/>
<organism evidence="1">
    <name type="scientific">Klebsiella pneumoniae</name>
    <dbReference type="NCBI Taxonomy" id="573"/>
    <lineage>
        <taxon>Bacteria</taxon>
        <taxon>Pseudomonadati</taxon>
        <taxon>Pseudomonadota</taxon>
        <taxon>Gammaproteobacteria</taxon>
        <taxon>Enterobacterales</taxon>
        <taxon>Enterobacteriaceae</taxon>
        <taxon>Klebsiella/Raoultella group</taxon>
        <taxon>Klebsiella</taxon>
        <taxon>Klebsiella pneumoniae complex</taxon>
    </lineage>
</organism>
<proteinExistence type="predicted"/>
<keyword evidence="1" id="KW-0614">Plasmid</keyword>
<dbReference type="EMBL" id="MN956836">
    <property type="protein sequence ID" value="QTX14715.1"/>
    <property type="molecule type" value="Genomic_DNA"/>
</dbReference>
<name>A0A8B0STN9_KLEPN</name>
<evidence type="ECO:0000313" key="1">
    <source>
        <dbReference type="EMBL" id="QTX14715.1"/>
    </source>
</evidence>
<geneLocation type="plasmid" evidence="1">
    <name>p17-15-vir-like</name>
</geneLocation>
<sequence>MAWIRFWNVFKYISGDESHYYKITASLMPMLKRLSQTPMDILLSANDVENPERNIVNSHGLFNSGGVLYISLDGLSDPATARDLSQLITSDIAAEAGSRYNTASDLSTVPGVSIFIDEAHQAVNMQLINLLARGTRGQDRIVHLYADHF</sequence>
<protein>
    <submittedName>
        <fullName evidence="1">Putative membrane protein</fullName>
    </submittedName>
</protein>
<accession>A0A8B0STN9</accession>
<reference evidence="1" key="1">
    <citation type="submission" date="2020-01" db="EMBL/GenBank/DDBJ databases">
        <authorList>
            <person name="Qin S."/>
        </authorList>
    </citation>
    <scope>NUCLEOTIDE SEQUENCE</scope>
    <source>
        <strain evidence="1">CVir17-16-YZ6g</strain>
        <plasmid evidence="1">p17-15-vir-like</plasmid>
    </source>
</reference>